<dbReference type="AlphaFoldDB" id="A0A8H7RVF3"/>
<dbReference type="InterPro" id="IPR036052">
    <property type="entry name" value="TrpB-like_PALP_sf"/>
</dbReference>
<evidence type="ECO:0000256" key="1">
    <source>
        <dbReference type="ARBA" id="ARBA00001933"/>
    </source>
</evidence>
<evidence type="ECO:0000256" key="2">
    <source>
        <dbReference type="ARBA" id="ARBA00005003"/>
    </source>
</evidence>
<dbReference type="Proteomes" id="UP000646827">
    <property type="component" value="Unassembled WGS sequence"/>
</dbReference>
<organism evidence="8 9">
    <name type="scientific">Circinella minor</name>
    <dbReference type="NCBI Taxonomy" id="1195481"/>
    <lineage>
        <taxon>Eukaryota</taxon>
        <taxon>Fungi</taxon>
        <taxon>Fungi incertae sedis</taxon>
        <taxon>Mucoromycota</taxon>
        <taxon>Mucoromycotina</taxon>
        <taxon>Mucoromycetes</taxon>
        <taxon>Mucorales</taxon>
        <taxon>Lichtheimiaceae</taxon>
        <taxon>Circinella</taxon>
    </lineage>
</organism>
<keyword evidence="9" id="KW-1185">Reference proteome</keyword>
<sequence length="275" mass="29685">MIEEAESTGFITPNVTTIIAPTSGNTGIGIALAAAVKGYKVIITMSEKMSQEKVDTLKALGAEIIRTPAEATSESPEFHINVAKRLCNEISNSVIIDQYNNQYNPISLYDTIAKEILQACDGKIDMLVAGVGTGGTITGIAKKLKEKCINPIQIVGVDPLGSNVALPESLNTNMECLRQVEGIGHDFVPNVLDRTCVDKWIKSDDKSSFLMARQLICEEGLLCGGSSGAAMLAAIQAAKDLKPHQRCVVILPDSVRNYMTKFLSDDWMSKFGFLN</sequence>
<evidence type="ECO:0000313" key="8">
    <source>
        <dbReference type="EMBL" id="KAG2216556.1"/>
    </source>
</evidence>
<reference evidence="8 9" key="1">
    <citation type="submission" date="2020-12" db="EMBL/GenBank/DDBJ databases">
        <title>Metabolic potential, ecology and presence of endohyphal bacteria is reflected in genomic diversity of Mucoromycotina.</title>
        <authorList>
            <person name="Muszewska A."/>
            <person name="Okrasinska A."/>
            <person name="Steczkiewicz K."/>
            <person name="Drgas O."/>
            <person name="Orlowska M."/>
            <person name="Perlinska-Lenart U."/>
            <person name="Aleksandrzak-Piekarczyk T."/>
            <person name="Szatraj K."/>
            <person name="Zielenkiewicz U."/>
            <person name="Pilsyk S."/>
            <person name="Malc E."/>
            <person name="Mieczkowski P."/>
            <person name="Kruszewska J.S."/>
            <person name="Biernat P."/>
            <person name="Pawlowska J."/>
        </authorList>
    </citation>
    <scope>NUCLEOTIDE SEQUENCE [LARGE SCALE GENOMIC DNA]</scope>
    <source>
        <strain evidence="8 9">CBS 142.35</strain>
    </source>
</reference>
<dbReference type="GO" id="GO:0044272">
    <property type="term" value="P:sulfur compound biosynthetic process"/>
    <property type="evidence" value="ECO:0007669"/>
    <property type="project" value="UniProtKB-ARBA"/>
</dbReference>
<dbReference type="Gene3D" id="3.40.50.1100">
    <property type="match status" value="2"/>
</dbReference>
<proteinExistence type="inferred from homology"/>
<dbReference type="GO" id="GO:0006534">
    <property type="term" value="P:cysteine metabolic process"/>
    <property type="evidence" value="ECO:0007669"/>
    <property type="project" value="UniProtKB-ARBA"/>
</dbReference>
<gene>
    <name evidence="8" type="ORF">INT45_006032</name>
</gene>
<dbReference type="FunFam" id="3.40.50.1100:FF:000003">
    <property type="entry name" value="Cystathionine beta-synthase"/>
    <property type="match status" value="1"/>
</dbReference>
<dbReference type="InterPro" id="IPR001926">
    <property type="entry name" value="TrpB-like_PALP"/>
</dbReference>
<dbReference type="EC" id="4.2.1.22" evidence="4"/>
<evidence type="ECO:0000259" key="7">
    <source>
        <dbReference type="Pfam" id="PF00291"/>
    </source>
</evidence>
<evidence type="ECO:0000256" key="6">
    <source>
        <dbReference type="ARBA" id="ARBA00047490"/>
    </source>
</evidence>
<accession>A0A8H7RVF3</accession>
<dbReference type="OrthoDB" id="728at2759"/>
<dbReference type="SUPFAM" id="SSF53686">
    <property type="entry name" value="Tryptophan synthase beta subunit-like PLP-dependent enzymes"/>
    <property type="match status" value="1"/>
</dbReference>
<dbReference type="PANTHER" id="PTHR10314">
    <property type="entry name" value="CYSTATHIONINE BETA-SYNTHASE"/>
    <property type="match status" value="1"/>
</dbReference>
<evidence type="ECO:0000256" key="4">
    <source>
        <dbReference type="ARBA" id="ARBA00012041"/>
    </source>
</evidence>
<evidence type="ECO:0000256" key="3">
    <source>
        <dbReference type="ARBA" id="ARBA00007103"/>
    </source>
</evidence>
<comment type="cofactor">
    <cofactor evidence="1">
        <name>pyridoxal 5'-phosphate</name>
        <dbReference type="ChEBI" id="CHEBI:597326"/>
    </cofactor>
</comment>
<comment type="similarity">
    <text evidence="3">Belongs to the cysteine synthase/cystathionine beta-synthase family.</text>
</comment>
<evidence type="ECO:0000256" key="5">
    <source>
        <dbReference type="ARBA" id="ARBA00022898"/>
    </source>
</evidence>
<comment type="pathway">
    <text evidence="2">Amino-acid biosynthesis; L-cysteine biosynthesis; L-cysteine from L-homocysteine and L-serine: step 1/2.</text>
</comment>
<dbReference type="CDD" id="cd01561">
    <property type="entry name" value="CBS_like"/>
    <property type="match status" value="1"/>
</dbReference>
<dbReference type="GO" id="GO:0004122">
    <property type="term" value="F:cystathionine beta-synthase activity"/>
    <property type="evidence" value="ECO:0007669"/>
    <property type="project" value="UniProtKB-EC"/>
</dbReference>
<comment type="catalytic activity">
    <reaction evidence="6">
        <text>L-homocysteine + L-serine = L,L-cystathionine + H2O</text>
        <dbReference type="Rhea" id="RHEA:10112"/>
        <dbReference type="ChEBI" id="CHEBI:15377"/>
        <dbReference type="ChEBI" id="CHEBI:33384"/>
        <dbReference type="ChEBI" id="CHEBI:58161"/>
        <dbReference type="ChEBI" id="CHEBI:58199"/>
        <dbReference type="EC" id="4.2.1.22"/>
    </reaction>
</comment>
<protein>
    <recommendedName>
        <fullName evidence="4">cystathionine beta-synthase</fullName>
        <ecNumber evidence="4">4.2.1.22</ecNumber>
    </recommendedName>
</protein>
<dbReference type="EMBL" id="JAEPRB010000388">
    <property type="protein sequence ID" value="KAG2216556.1"/>
    <property type="molecule type" value="Genomic_DNA"/>
</dbReference>
<name>A0A8H7RVF3_9FUNG</name>
<dbReference type="FunFam" id="3.40.50.1100:FF:000118">
    <property type="entry name" value="Related to CYS4-cystathionine beta-synthase"/>
    <property type="match status" value="1"/>
</dbReference>
<dbReference type="InterPro" id="IPR050214">
    <property type="entry name" value="Cys_Synth/Cystath_Beta-Synth"/>
</dbReference>
<evidence type="ECO:0000313" key="9">
    <source>
        <dbReference type="Proteomes" id="UP000646827"/>
    </source>
</evidence>
<dbReference type="GO" id="GO:0009069">
    <property type="term" value="P:serine family amino acid metabolic process"/>
    <property type="evidence" value="ECO:0007669"/>
    <property type="project" value="UniProtKB-ARBA"/>
</dbReference>
<dbReference type="Pfam" id="PF00291">
    <property type="entry name" value="PALP"/>
    <property type="match status" value="1"/>
</dbReference>
<feature type="domain" description="Tryptophan synthase beta chain-like PALP" evidence="7">
    <location>
        <begin position="14"/>
        <end position="253"/>
    </location>
</feature>
<comment type="caution">
    <text evidence="8">The sequence shown here is derived from an EMBL/GenBank/DDBJ whole genome shotgun (WGS) entry which is preliminary data.</text>
</comment>
<keyword evidence="5" id="KW-0663">Pyridoxal phosphate</keyword>